<evidence type="ECO:0000259" key="2">
    <source>
        <dbReference type="PROSITE" id="PS50035"/>
    </source>
</evidence>
<name>A0A2N1PPS3_9BACT</name>
<feature type="domain" description="PLD phosphodiesterase" evidence="2">
    <location>
        <begin position="397"/>
        <end position="424"/>
    </location>
</feature>
<sequence length="499" mass="56448">MRNLTVFTILFLLVALLPNSALSAQNSASSKGLAPVEQTFDALPFNVCNTKVRLITDNVEAWYARWNVISQAKKTIDTTYFILAHDIYGDSFLGLLLKKARDGVKVRLMIDARGSQFFSQKMSGGQDFVQELVEAGAEVKVFNPIHRNLPKLPFNLKYVISSNHDKIVIVDSNLVITGGRNISKDYFADVRDDPTVFRDTDVLMEGSDIATSMKMAFDEEFTSLKNYTINKEWLGNWSSKRKYLVLAGMAMNRWINGQGLYTKKVGDFDPTMFNSELELYKNSTWYSSYRPFHGDRVSPIKILDKHSIAGDRNDITGSIIKLMDSCQEEIIIQNPYVILTKQVWEALIRAGKRGVKVIIHTNSPVSSDSLLTQAFFLNDWKKVLKLIPNSEIWAFVGVRKLHAKIFVFDRKVATVGTYNMDAMSESINSEVMACIKSRTFATRSALRTMEDIKDSRQFTIRMTTEGEAVEVFGPASLAKGKLKALLEILRHLNFLRPLI</sequence>
<organism evidence="3 4">
    <name type="scientific">Candidatus Wallbacteria bacterium HGW-Wallbacteria-1</name>
    <dbReference type="NCBI Taxonomy" id="2013854"/>
    <lineage>
        <taxon>Bacteria</taxon>
        <taxon>Candidatus Walliibacteriota</taxon>
    </lineage>
</organism>
<dbReference type="AlphaFoldDB" id="A0A2N1PPS3"/>
<dbReference type="EMBL" id="PGXC01000006">
    <property type="protein sequence ID" value="PKK90336.1"/>
    <property type="molecule type" value="Genomic_DNA"/>
</dbReference>
<dbReference type="Proteomes" id="UP000233256">
    <property type="component" value="Unassembled WGS sequence"/>
</dbReference>
<feature type="domain" description="PLD phosphodiesterase" evidence="2">
    <location>
        <begin position="159"/>
        <end position="186"/>
    </location>
</feature>
<reference evidence="3 4" key="1">
    <citation type="journal article" date="2017" name="ISME J.">
        <title>Potential for microbial H2 and metal transformations associated with novel bacteria and archaea in deep terrestrial subsurface sediments.</title>
        <authorList>
            <person name="Hernsdorf A.W."/>
            <person name="Amano Y."/>
            <person name="Miyakawa K."/>
            <person name="Ise K."/>
            <person name="Suzuki Y."/>
            <person name="Anantharaman K."/>
            <person name="Probst A."/>
            <person name="Burstein D."/>
            <person name="Thomas B.C."/>
            <person name="Banfield J.F."/>
        </authorList>
    </citation>
    <scope>NUCLEOTIDE SEQUENCE [LARGE SCALE GENOMIC DNA]</scope>
    <source>
        <strain evidence="3">HGW-Wallbacteria-1</strain>
    </source>
</reference>
<dbReference type="SMART" id="SM00155">
    <property type="entry name" value="PLDc"/>
    <property type="match status" value="2"/>
</dbReference>
<dbReference type="Pfam" id="PF13091">
    <property type="entry name" value="PLDc_2"/>
    <property type="match status" value="2"/>
</dbReference>
<dbReference type="PANTHER" id="PTHR21248:SF12">
    <property type="entry name" value="CARDIOLIPIN SYNTHASE C"/>
    <property type="match status" value="1"/>
</dbReference>
<dbReference type="PANTHER" id="PTHR21248">
    <property type="entry name" value="CARDIOLIPIN SYNTHASE"/>
    <property type="match status" value="1"/>
</dbReference>
<dbReference type="InterPro" id="IPR025202">
    <property type="entry name" value="PLD-like_dom"/>
</dbReference>
<dbReference type="SUPFAM" id="SSF56024">
    <property type="entry name" value="Phospholipase D/nuclease"/>
    <property type="match status" value="2"/>
</dbReference>
<dbReference type="GO" id="GO:0030572">
    <property type="term" value="F:phosphatidyltransferase activity"/>
    <property type="evidence" value="ECO:0007669"/>
    <property type="project" value="UniProtKB-ARBA"/>
</dbReference>
<evidence type="ECO:0000313" key="3">
    <source>
        <dbReference type="EMBL" id="PKK90336.1"/>
    </source>
</evidence>
<evidence type="ECO:0000256" key="1">
    <source>
        <dbReference type="SAM" id="SignalP"/>
    </source>
</evidence>
<dbReference type="GO" id="GO:0032049">
    <property type="term" value="P:cardiolipin biosynthetic process"/>
    <property type="evidence" value="ECO:0007669"/>
    <property type="project" value="UniProtKB-ARBA"/>
</dbReference>
<gene>
    <name evidence="3" type="ORF">CVV64_10245</name>
</gene>
<feature type="chain" id="PRO_5015007335" description="PLD phosphodiesterase domain-containing protein" evidence="1">
    <location>
        <begin position="24"/>
        <end position="499"/>
    </location>
</feature>
<protein>
    <recommendedName>
        <fullName evidence="2">PLD phosphodiesterase domain-containing protein</fullName>
    </recommendedName>
</protein>
<proteinExistence type="predicted"/>
<dbReference type="CDD" id="cd09110">
    <property type="entry name" value="PLDc_CLS_1"/>
    <property type="match status" value="1"/>
</dbReference>
<dbReference type="PROSITE" id="PS50035">
    <property type="entry name" value="PLD"/>
    <property type="match status" value="2"/>
</dbReference>
<dbReference type="InterPro" id="IPR001736">
    <property type="entry name" value="PLipase_D/transphosphatidylase"/>
</dbReference>
<keyword evidence="1" id="KW-0732">Signal</keyword>
<accession>A0A2N1PPS3</accession>
<comment type="caution">
    <text evidence="3">The sequence shown here is derived from an EMBL/GenBank/DDBJ whole genome shotgun (WGS) entry which is preliminary data.</text>
</comment>
<evidence type="ECO:0000313" key="4">
    <source>
        <dbReference type="Proteomes" id="UP000233256"/>
    </source>
</evidence>
<dbReference type="Gene3D" id="3.30.870.10">
    <property type="entry name" value="Endonuclease Chain A"/>
    <property type="match status" value="2"/>
</dbReference>
<feature type="signal peptide" evidence="1">
    <location>
        <begin position="1"/>
        <end position="23"/>
    </location>
</feature>